<protein>
    <submittedName>
        <fullName evidence="3">IS3 family transposase A</fullName>
    </submittedName>
</protein>
<sequence length="130" mass="14958">MNQRVKRTQRDYTLAFKQAVVDQVEGGELTYKQAQARYGIQGRSTVLRWLRRYGRQDWSPGASHGTTRSATMPKSPPTPEQRIKELEEKLWLAEQKAEFFEAVVDVMEKDYGVTVKKRPGKSSRKTALPD</sequence>
<dbReference type="Pfam" id="PF13518">
    <property type="entry name" value="HTH_28"/>
    <property type="match status" value="1"/>
</dbReference>
<dbReference type="SUPFAM" id="SSF48295">
    <property type="entry name" value="TrpR-like"/>
    <property type="match status" value="1"/>
</dbReference>
<name>A0ABT2QYU7_9GAMM</name>
<keyword evidence="4" id="KW-1185">Reference proteome</keyword>
<feature type="region of interest" description="Disordered" evidence="1">
    <location>
        <begin position="56"/>
        <end position="82"/>
    </location>
</feature>
<proteinExistence type="predicted"/>
<gene>
    <name evidence="3" type="ORF">MA04_01995</name>
</gene>
<evidence type="ECO:0000313" key="3">
    <source>
        <dbReference type="EMBL" id="MCU5782695.1"/>
    </source>
</evidence>
<dbReference type="InterPro" id="IPR055247">
    <property type="entry name" value="InsJ-like_HTH"/>
</dbReference>
<dbReference type="Gene3D" id="1.10.10.10">
    <property type="entry name" value="Winged helix-like DNA-binding domain superfamily/Winged helix DNA-binding domain"/>
    <property type="match status" value="1"/>
</dbReference>
<evidence type="ECO:0000259" key="2">
    <source>
        <dbReference type="Pfam" id="PF13518"/>
    </source>
</evidence>
<evidence type="ECO:0000256" key="1">
    <source>
        <dbReference type="SAM" id="MobiDB-lite"/>
    </source>
</evidence>
<comment type="caution">
    <text evidence="3">The sequence shown here is derived from an EMBL/GenBank/DDBJ whole genome shotgun (WGS) entry which is preliminary data.</text>
</comment>
<evidence type="ECO:0000313" key="4">
    <source>
        <dbReference type="Proteomes" id="UP001064106"/>
    </source>
</evidence>
<dbReference type="EMBL" id="ARXS01000010">
    <property type="protein sequence ID" value="MCU5782695.1"/>
    <property type="molecule type" value="Genomic_DNA"/>
</dbReference>
<dbReference type="InterPro" id="IPR036388">
    <property type="entry name" value="WH-like_DNA-bd_sf"/>
</dbReference>
<accession>A0ABT2QYU7</accession>
<dbReference type="Proteomes" id="UP001064106">
    <property type="component" value="Unassembled WGS sequence"/>
</dbReference>
<reference evidence="3" key="1">
    <citation type="submission" date="2012-09" db="EMBL/GenBank/DDBJ databases">
        <title>Genome Sequence of alkane-degrading Bacterium Alcanivorax balearicus MACL04.</title>
        <authorList>
            <person name="Lai Q."/>
            <person name="Shao Z."/>
        </authorList>
    </citation>
    <scope>NUCLEOTIDE SEQUENCE</scope>
    <source>
        <strain evidence="3">MACL04</strain>
    </source>
</reference>
<feature type="domain" description="Insertion element IS150 protein InsJ-like helix-turn-helix" evidence="2">
    <location>
        <begin position="16"/>
        <end position="55"/>
    </location>
</feature>
<organism evidence="3 4">
    <name type="scientific">Alloalcanivorax balearicus MACL04</name>
    <dbReference type="NCBI Taxonomy" id="1177182"/>
    <lineage>
        <taxon>Bacteria</taxon>
        <taxon>Pseudomonadati</taxon>
        <taxon>Pseudomonadota</taxon>
        <taxon>Gammaproteobacteria</taxon>
        <taxon>Oceanospirillales</taxon>
        <taxon>Alcanivoracaceae</taxon>
        <taxon>Alloalcanivorax</taxon>
    </lineage>
</organism>
<dbReference type="InterPro" id="IPR010921">
    <property type="entry name" value="Trp_repressor/repl_initiator"/>
</dbReference>